<dbReference type="WBParaSite" id="EgrG_000283200">
    <property type="protein sequence ID" value="EgrG_000283200"/>
    <property type="gene ID" value="EgrG_000283200"/>
</dbReference>
<sequence>MESDMEISKLDISKNLLQMNFMKRTLIALERLKKPDKREELPSVADFQFSMPRSVVDVLSQRLEAISRRPVVRHVPGRIGVANFGLRASYGGFNSYLSEKSNSNSTALVKEGEEKKKGKNVGTRRRPSDHRSPSNRKRKSHAEYSPAPAKRTNRKHSP</sequence>
<reference evidence="2 3" key="1">
    <citation type="journal article" date="2013" name="Nature">
        <title>The genomes of four tapeworm species reveal adaptations to parasitism.</title>
        <authorList>
            <person name="Tsai I.J."/>
            <person name="Zarowiecki M."/>
            <person name="Holroyd N."/>
            <person name="Garciarrubio A."/>
            <person name="Sanchez-Flores A."/>
            <person name="Brooks K.L."/>
            <person name="Tracey A."/>
            <person name="Bobes R.J."/>
            <person name="Fragoso G."/>
            <person name="Sciutto E."/>
            <person name="Aslett M."/>
            <person name="Beasley H."/>
            <person name="Bennett H.M."/>
            <person name="Cai J."/>
            <person name="Camicia F."/>
            <person name="Clark R."/>
            <person name="Cucher M."/>
            <person name="De Silva N."/>
            <person name="Day T.A."/>
            <person name="Deplazes P."/>
            <person name="Estrada K."/>
            <person name="Fernandez C."/>
            <person name="Holland P.W."/>
            <person name="Hou J."/>
            <person name="Hu S."/>
            <person name="Huckvale T."/>
            <person name="Hung S.S."/>
            <person name="Kamenetzky L."/>
            <person name="Keane J.A."/>
            <person name="Kiss F."/>
            <person name="Koziol U."/>
            <person name="Lambert O."/>
            <person name="Liu K."/>
            <person name="Luo X."/>
            <person name="Luo Y."/>
            <person name="Macchiaroli N."/>
            <person name="Nichol S."/>
            <person name="Paps J."/>
            <person name="Parkinson J."/>
            <person name="Pouchkina-Stantcheva N."/>
            <person name="Riddiford N."/>
            <person name="Rosenzvit M."/>
            <person name="Salinas G."/>
            <person name="Wasmuth J.D."/>
            <person name="Zamanian M."/>
            <person name="Zheng Y."/>
            <person name="Cai X."/>
            <person name="Soberon X."/>
            <person name="Olson P.D."/>
            <person name="Laclette J.P."/>
            <person name="Brehm K."/>
            <person name="Berriman M."/>
            <person name="Garciarrubio A."/>
            <person name="Bobes R.J."/>
            <person name="Fragoso G."/>
            <person name="Sanchez-Flores A."/>
            <person name="Estrada K."/>
            <person name="Cevallos M.A."/>
            <person name="Morett E."/>
            <person name="Gonzalez V."/>
            <person name="Portillo T."/>
            <person name="Ochoa-Leyva A."/>
            <person name="Jose M.V."/>
            <person name="Sciutto E."/>
            <person name="Landa A."/>
            <person name="Jimenez L."/>
            <person name="Valdes V."/>
            <person name="Carrero J.C."/>
            <person name="Larralde C."/>
            <person name="Morales-Montor J."/>
            <person name="Limon-Lason J."/>
            <person name="Soberon X."/>
            <person name="Laclette J.P."/>
        </authorList>
    </citation>
    <scope>NUCLEOTIDE SEQUENCE [LARGE SCALE GENOMIC DNA]</scope>
</reference>
<feature type="compositionally biased region" description="Basic residues" evidence="1">
    <location>
        <begin position="117"/>
        <end position="140"/>
    </location>
</feature>
<reference evidence="2" key="2">
    <citation type="submission" date="2014-06" db="EMBL/GenBank/DDBJ databases">
        <authorList>
            <person name="Aslett M."/>
        </authorList>
    </citation>
    <scope>NUCLEOTIDE SEQUENCE</scope>
</reference>
<protein>
    <submittedName>
        <fullName evidence="2 4">Expressed protein</fullName>
    </submittedName>
</protein>
<gene>
    <name evidence="2" type="ORF">EgrG_000283200</name>
</gene>
<dbReference type="AlphaFoldDB" id="A0A068X3Y9"/>
<evidence type="ECO:0000256" key="1">
    <source>
        <dbReference type="SAM" id="MobiDB-lite"/>
    </source>
</evidence>
<evidence type="ECO:0000313" key="4">
    <source>
        <dbReference type="WBParaSite" id="EgrG_000283200"/>
    </source>
</evidence>
<dbReference type="Proteomes" id="UP000492820">
    <property type="component" value="Unassembled WGS sequence"/>
</dbReference>
<name>A0A068X3Y9_ECHGR</name>
<evidence type="ECO:0000313" key="3">
    <source>
        <dbReference type="Proteomes" id="UP000492820"/>
    </source>
</evidence>
<organism evidence="2">
    <name type="scientific">Echinococcus granulosus</name>
    <name type="common">Hydatid tapeworm</name>
    <dbReference type="NCBI Taxonomy" id="6210"/>
    <lineage>
        <taxon>Eukaryota</taxon>
        <taxon>Metazoa</taxon>
        <taxon>Spiralia</taxon>
        <taxon>Lophotrochozoa</taxon>
        <taxon>Platyhelminthes</taxon>
        <taxon>Cestoda</taxon>
        <taxon>Eucestoda</taxon>
        <taxon>Cyclophyllidea</taxon>
        <taxon>Taeniidae</taxon>
        <taxon>Echinococcus</taxon>
        <taxon>Echinococcus granulosus group</taxon>
    </lineage>
</organism>
<accession>A0A068X3Y9</accession>
<reference evidence="4" key="3">
    <citation type="submission" date="2020-10" db="UniProtKB">
        <authorList>
            <consortium name="WormBaseParasite"/>
        </authorList>
    </citation>
    <scope>IDENTIFICATION</scope>
</reference>
<dbReference type="EMBL" id="LK028615">
    <property type="protein sequence ID" value="CDS24720.1"/>
    <property type="molecule type" value="Genomic_DNA"/>
</dbReference>
<proteinExistence type="predicted"/>
<dbReference type="OrthoDB" id="6282549at2759"/>
<feature type="region of interest" description="Disordered" evidence="1">
    <location>
        <begin position="99"/>
        <end position="158"/>
    </location>
</feature>
<evidence type="ECO:0000313" key="2">
    <source>
        <dbReference type="EMBL" id="CDS24720.1"/>
    </source>
</evidence>